<dbReference type="AlphaFoldDB" id="A0A1Y0B389"/>
<sequence length="37" mass="4272">MNPHSKEAGLDERESISMLLKLLVVSRKSPSFLHEYE</sequence>
<proteinExistence type="predicted"/>
<name>A0A1Y0B389_9LAMI</name>
<protein>
    <submittedName>
        <fullName evidence="1">Uncharacterized protein</fullName>
    </submittedName>
</protein>
<gene>
    <name evidence="1" type="ORF">AEK19_MT1726</name>
</gene>
<dbReference type="EMBL" id="KY774314">
    <property type="protein sequence ID" value="ART31905.1"/>
    <property type="molecule type" value="Genomic_DNA"/>
</dbReference>
<organism evidence="1">
    <name type="scientific">Utricularia reniformis</name>
    <dbReference type="NCBI Taxonomy" id="192314"/>
    <lineage>
        <taxon>Eukaryota</taxon>
        <taxon>Viridiplantae</taxon>
        <taxon>Streptophyta</taxon>
        <taxon>Embryophyta</taxon>
        <taxon>Tracheophyta</taxon>
        <taxon>Spermatophyta</taxon>
        <taxon>Magnoliopsida</taxon>
        <taxon>eudicotyledons</taxon>
        <taxon>Gunneridae</taxon>
        <taxon>Pentapetalae</taxon>
        <taxon>asterids</taxon>
        <taxon>lamiids</taxon>
        <taxon>Lamiales</taxon>
        <taxon>Lentibulariaceae</taxon>
        <taxon>Utricularia</taxon>
    </lineage>
</organism>
<accession>A0A1Y0B389</accession>
<reference evidence="1" key="1">
    <citation type="submission" date="2017-03" db="EMBL/GenBank/DDBJ databases">
        <title>The mitochondrial genome of the carnivorous plant Utricularia reniformis (Lentibulariaceae): structure, comparative analysis and evolutionary landmarks.</title>
        <authorList>
            <person name="Silva S.R."/>
            <person name="Alvarenga D.O."/>
            <person name="Michael T.P."/>
            <person name="Miranda V.F.O."/>
            <person name="Varani A.M."/>
        </authorList>
    </citation>
    <scope>NUCLEOTIDE SEQUENCE</scope>
</reference>
<evidence type="ECO:0000313" key="1">
    <source>
        <dbReference type="EMBL" id="ART31905.1"/>
    </source>
</evidence>
<geneLocation type="mitochondrion" evidence="1"/>
<keyword evidence="1" id="KW-0496">Mitochondrion</keyword>